<evidence type="ECO:0000313" key="2">
    <source>
        <dbReference type="Proteomes" id="UP000789920"/>
    </source>
</evidence>
<feature type="non-terminal residue" evidence="1">
    <location>
        <position position="1"/>
    </location>
</feature>
<sequence length="138" mass="16165">ADELPDNPNLLTRKCNCFSRKNSAYAKPAIALANDGFNGENTNGIFNKEEGSQNNPEIRILELEKQMSVVKRERDQLILEKENTKKWIRKKAEEVEKKMKEYEEEAKKKGIEAEELMQKFGRAVINEWNKDRDERNHL</sequence>
<dbReference type="EMBL" id="CAJVQC010085002">
    <property type="protein sequence ID" value="CAG8821544.1"/>
    <property type="molecule type" value="Genomic_DNA"/>
</dbReference>
<proteinExistence type="predicted"/>
<protein>
    <submittedName>
        <fullName evidence="1">15398_t:CDS:1</fullName>
    </submittedName>
</protein>
<name>A0ACA9S2G9_9GLOM</name>
<reference evidence="1" key="1">
    <citation type="submission" date="2021-06" db="EMBL/GenBank/DDBJ databases">
        <authorList>
            <person name="Kallberg Y."/>
            <person name="Tangrot J."/>
            <person name="Rosling A."/>
        </authorList>
    </citation>
    <scope>NUCLEOTIDE SEQUENCE</scope>
    <source>
        <strain evidence="1">MA461A</strain>
    </source>
</reference>
<comment type="caution">
    <text evidence="1">The sequence shown here is derived from an EMBL/GenBank/DDBJ whole genome shotgun (WGS) entry which is preliminary data.</text>
</comment>
<accession>A0ACA9S2G9</accession>
<organism evidence="1 2">
    <name type="scientific">Racocetra persica</name>
    <dbReference type="NCBI Taxonomy" id="160502"/>
    <lineage>
        <taxon>Eukaryota</taxon>
        <taxon>Fungi</taxon>
        <taxon>Fungi incertae sedis</taxon>
        <taxon>Mucoromycota</taxon>
        <taxon>Glomeromycotina</taxon>
        <taxon>Glomeromycetes</taxon>
        <taxon>Diversisporales</taxon>
        <taxon>Gigasporaceae</taxon>
        <taxon>Racocetra</taxon>
    </lineage>
</organism>
<dbReference type="Proteomes" id="UP000789920">
    <property type="component" value="Unassembled WGS sequence"/>
</dbReference>
<gene>
    <name evidence="1" type="ORF">RPERSI_LOCUS25610</name>
</gene>
<evidence type="ECO:0000313" key="1">
    <source>
        <dbReference type="EMBL" id="CAG8821544.1"/>
    </source>
</evidence>
<keyword evidence="2" id="KW-1185">Reference proteome</keyword>